<evidence type="ECO:0000313" key="1">
    <source>
        <dbReference type="EMBL" id="KAL3794513.1"/>
    </source>
</evidence>
<dbReference type="EMBL" id="JALLAZ020000467">
    <property type="protein sequence ID" value="KAL3794513.1"/>
    <property type="molecule type" value="Genomic_DNA"/>
</dbReference>
<evidence type="ECO:0000313" key="2">
    <source>
        <dbReference type="Proteomes" id="UP001530315"/>
    </source>
</evidence>
<accession>A0ABD3Q236</accession>
<dbReference type="AlphaFoldDB" id="A0ABD3Q236"/>
<keyword evidence="2" id="KW-1185">Reference proteome</keyword>
<reference evidence="1 2" key="1">
    <citation type="submission" date="2024-10" db="EMBL/GenBank/DDBJ databases">
        <title>Updated reference genomes for cyclostephanoid diatoms.</title>
        <authorList>
            <person name="Roberts W.R."/>
            <person name="Alverson A.J."/>
        </authorList>
    </citation>
    <scope>NUCLEOTIDE SEQUENCE [LARGE SCALE GENOMIC DNA]</scope>
    <source>
        <strain evidence="1 2">AJA276-08</strain>
    </source>
</reference>
<name>A0ABD3Q236_9STRA</name>
<sequence length="413" mass="46015">MATDQYRLHPAVHIFLDHLLSDVEDENENLQESNKLLESACDFLTKVELHLRGGFVMSTAMTRSFVMDGHDDYRCGIGIPIDADENNPRPLLDFSGCDFRMMGQTVGTLSGLVTILDIRADGTIHLRIHLSGQCALEGVLRNLSVEDFACFSDRVYSSRHITMYLMTGVGLQHAASVTFTPVIFLLEISPMLQRTLKLVGLLPSLDSVKNDLVCHFAGVGDVTKRSRLLCAISRNGWKNERTLSLQSEKLLLSTVAAVGHGQTDEILVLLAKNQLLKYNHCGLCQIQKMIGMVEITHPGFNVKVSLKDGKLHDNDGYPVWRILLPEEATPASKSRHSLMKIKLYLAGMPLPLTNISYGFSPNRIDLDWFEATSDNGTKIYCRPYLYEFYFVNAILDIPLSSVRSILGVLGVDV</sequence>
<organism evidence="1 2">
    <name type="scientific">Stephanodiscus triporus</name>
    <dbReference type="NCBI Taxonomy" id="2934178"/>
    <lineage>
        <taxon>Eukaryota</taxon>
        <taxon>Sar</taxon>
        <taxon>Stramenopiles</taxon>
        <taxon>Ochrophyta</taxon>
        <taxon>Bacillariophyta</taxon>
        <taxon>Coscinodiscophyceae</taxon>
        <taxon>Thalassiosirophycidae</taxon>
        <taxon>Stephanodiscales</taxon>
        <taxon>Stephanodiscaceae</taxon>
        <taxon>Stephanodiscus</taxon>
    </lineage>
</organism>
<proteinExistence type="predicted"/>
<gene>
    <name evidence="1" type="ORF">ACHAW5_001323</name>
</gene>
<dbReference type="Proteomes" id="UP001530315">
    <property type="component" value="Unassembled WGS sequence"/>
</dbReference>
<comment type="caution">
    <text evidence="1">The sequence shown here is derived from an EMBL/GenBank/DDBJ whole genome shotgun (WGS) entry which is preliminary data.</text>
</comment>
<protein>
    <submittedName>
        <fullName evidence="1">Uncharacterized protein</fullName>
    </submittedName>
</protein>